<feature type="domain" description="Co-chaperone DjlA N-terminal" evidence="1">
    <location>
        <begin position="29"/>
        <end position="144"/>
    </location>
</feature>
<dbReference type="PATRIC" id="fig|472175.3.peg.3048"/>
<dbReference type="SUPFAM" id="SSF158682">
    <property type="entry name" value="TerB-like"/>
    <property type="match status" value="1"/>
</dbReference>
<proteinExistence type="predicted"/>
<dbReference type="EMBL" id="JMQM01000002">
    <property type="protein sequence ID" value="KFB08797.1"/>
    <property type="molecule type" value="Genomic_DNA"/>
</dbReference>
<dbReference type="Proteomes" id="UP000053675">
    <property type="component" value="Unassembled WGS sequence"/>
</dbReference>
<dbReference type="Gene3D" id="1.10.3680.10">
    <property type="entry name" value="TerB-like"/>
    <property type="match status" value="1"/>
</dbReference>
<dbReference type="RefSeq" id="WP_036485954.1">
    <property type="nucleotide sequence ID" value="NZ_JMQM01000002.1"/>
</dbReference>
<organism evidence="2 3">
    <name type="scientific">Nitratireductor basaltis</name>
    <dbReference type="NCBI Taxonomy" id="472175"/>
    <lineage>
        <taxon>Bacteria</taxon>
        <taxon>Pseudomonadati</taxon>
        <taxon>Pseudomonadota</taxon>
        <taxon>Alphaproteobacteria</taxon>
        <taxon>Hyphomicrobiales</taxon>
        <taxon>Phyllobacteriaceae</taxon>
        <taxon>Nitratireductor</taxon>
    </lineage>
</organism>
<dbReference type="AlphaFoldDB" id="A0A084U761"/>
<dbReference type="CDD" id="cd07313">
    <property type="entry name" value="terB_like_2"/>
    <property type="match status" value="1"/>
</dbReference>
<dbReference type="InterPro" id="IPR029024">
    <property type="entry name" value="TerB-like"/>
</dbReference>
<evidence type="ECO:0000313" key="3">
    <source>
        <dbReference type="Proteomes" id="UP000053675"/>
    </source>
</evidence>
<evidence type="ECO:0000259" key="1">
    <source>
        <dbReference type="Pfam" id="PF05099"/>
    </source>
</evidence>
<sequence length="154" mass="17321">MFERILQFLKELPGDEGNGTRLDAEDPRVAAAAILIHVMEADGVNTPEEQARLRETLARAYSLSGDELADLIKAADEAEKDSVDLYGFTSVLKRHLGEEARSEFIRLMWEIVLADGEVHELEDNLVWRVAELIGVDSRTRVIMRQKVQESASKN</sequence>
<dbReference type="eggNOG" id="COG4103">
    <property type="taxonomic scope" value="Bacteria"/>
</dbReference>
<dbReference type="Pfam" id="PF05099">
    <property type="entry name" value="TerB"/>
    <property type="match status" value="1"/>
</dbReference>
<dbReference type="STRING" id="472175.EL18_03051"/>
<comment type="caution">
    <text evidence="2">The sequence shown here is derived from an EMBL/GenBank/DDBJ whole genome shotgun (WGS) entry which is preliminary data.</text>
</comment>
<keyword evidence="3" id="KW-1185">Reference proteome</keyword>
<name>A0A084U761_9HYPH</name>
<reference evidence="2 3" key="1">
    <citation type="submission" date="2014-05" db="EMBL/GenBank/DDBJ databases">
        <title>Draft Genome Sequence of Nitratireductor basaltis Strain UMTGB225, A Marine Bacterium Isolated from Green Barrel Tunicate.</title>
        <authorList>
            <person name="Gan H.Y."/>
        </authorList>
    </citation>
    <scope>NUCLEOTIDE SEQUENCE [LARGE SCALE GENOMIC DNA]</scope>
    <source>
        <strain evidence="2 3">UMTGB225</strain>
    </source>
</reference>
<gene>
    <name evidence="2" type="ORF">EL18_03051</name>
</gene>
<dbReference type="OrthoDB" id="5402150at2"/>
<protein>
    <recommendedName>
        <fullName evidence="1">Co-chaperone DjlA N-terminal domain-containing protein</fullName>
    </recommendedName>
</protein>
<dbReference type="InterPro" id="IPR007791">
    <property type="entry name" value="DjlA_N"/>
</dbReference>
<accession>A0A084U761</accession>
<evidence type="ECO:0000313" key="2">
    <source>
        <dbReference type="EMBL" id="KFB08797.1"/>
    </source>
</evidence>